<evidence type="ECO:0008006" key="3">
    <source>
        <dbReference type="Google" id="ProtNLM"/>
    </source>
</evidence>
<accession>A0A9Q3GQA7</accession>
<dbReference type="Proteomes" id="UP000765509">
    <property type="component" value="Unassembled WGS sequence"/>
</dbReference>
<dbReference type="PANTHER" id="PTHR33481:SF1">
    <property type="entry name" value="ENDONUCLEASE_EXONUCLEASE_PHOSPHATASE DOMAIN-CONTAINING PROTEIN-RELATED"/>
    <property type="match status" value="1"/>
</dbReference>
<keyword evidence="2" id="KW-1185">Reference proteome</keyword>
<organism evidence="1 2">
    <name type="scientific">Austropuccinia psidii MF-1</name>
    <dbReference type="NCBI Taxonomy" id="1389203"/>
    <lineage>
        <taxon>Eukaryota</taxon>
        <taxon>Fungi</taxon>
        <taxon>Dikarya</taxon>
        <taxon>Basidiomycota</taxon>
        <taxon>Pucciniomycotina</taxon>
        <taxon>Pucciniomycetes</taxon>
        <taxon>Pucciniales</taxon>
        <taxon>Sphaerophragmiaceae</taxon>
        <taxon>Austropuccinia</taxon>
    </lineage>
</organism>
<evidence type="ECO:0000313" key="2">
    <source>
        <dbReference type="Proteomes" id="UP000765509"/>
    </source>
</evidence>
<gene>
    <name evidence="1" type="ORF">O181_015808</name>
</gene>
<proteinExistence type="predicted"/>
<sequence length="150" mass="16894">MMGEIVPLRHEDGSLTTELEEKATLLFQVPPEEIQQAIENLPNKKAAGSDTIPNELLKLAAQQLWPVLMPLFNTCLARGHYPTLWKTSLTASIQKANKEDYSNPSAYQPIAFLNTLSKLFEKIINNHLTFWSTTKEILHPGHVGENWEGT</sequence>
<dbReference type="AlphaFoldDB" id="A0A9Q3GQA7"/>
<comment type="caution">
    <text evidence="1">The sequence shown here is derived from an EMBL/GenBank/DDBJ whole genome shotgun (WGS) entry which is preliminary data.</text>
</comment>
<reference evidence="1" key="1">
    <citation type="submission" date="2021-03" db="EMBL/GenBank/DDBJ databases">
        <title>Draft genome sequence of rust myrtle Austropuccinia psidii MF-1, a brazilian biotype.</title>
        <authorList>
            <person name="Quecine M.C."/>
            <person name="Pachon D.M.R."/>
            <person name="Bonatelli M.L."/>
            <person name="Correr F.H."/>
            <person name="Franceschini L.M."/>
            <person name="Leite T.F."/>
            <person name="Margarido G.R.A."/>
            <person name="Almeida C.A."/>
            <person name="Ferrarezi J.A."/>
            <person name="Labate C.A."/>
        </authorList>
    </citation>
    <scope>NUCLEOTIDE SEQUENCE</scope>
    <source>
        <strain evidence="1">MF-1</strain>
    </source>
</reference>
<name>A0A9Q3GQA7_9BASI</name>
<dbReference type="EMBL" id="AVOT02004339">
    <property type="protein sequence ID" value="MBW0476093.1"/>
    <property type="molecule type" value="Genomic_DNA"/>
</dbReference>
<dbReference type="OrthoDB" id="412006at2759"/>
<dbReference type="PANTHER" id="PTHR33481">
    <property type="entry name" value="REVERSE TRANSCRIPTASE"/>
    <property type="match status" value="1"/>
</dbReference>
<evidence type="ECO:0000313" key="1">
    <source>
        <dbReference type="EMBL" id="MBW0476093.1"/>
    </source>
</evidence>
<protein>
    <recommendedName>
        <fullName evidence="3">Reverse transcriptase domain-containing protein</fullName>
    </recommendedName>
</protein>